<dbReference type="InterPro" id="IPR044861">
    <property type="entry name" value="IPNS-like_FE2OG_OXY"/>
</dbReference>
<dbReference type="InterPro" id="IPR026992">
    <property type="entry name" value="DIOX_N"/>
</dbReference>
<comment type="similarity">
    <text evidence="1">Belongs to the iron/ascorbate-dependent oxidoreductase family.</text>
</comment>
<gene>
    <name evidence="7" type="ORF">CYLTODRAFT_433963</name>
</gene>
<dbReference type="InterPro" id="IPR027443">
    <property type="entry name" value="IPNS-like_sf"/>
</dbReference>
<dbReference type="GO" id="GO:0046872">
    <property type="term" value="F:metal ion binding"/>
    <property type="evidence" value="ECO:0007669"/>
    <property type="project" value="UniProtKB-KW"/>
</dbReference>
<evidence type="ECO:0000256" key="3">
    <source>
        <dbReference type="ARBA" id="ARBA00023002"/>
    </source>
</evidence>
<dbReference type="SUPFAM" id="SSF51197">
    <property type="entry name" value="Clavaminate synthase-like"/>
    <property type="match status" value="1"/>
</dbReference>
<dbReference type="Proteomes" id="UP000054007">
    <property type="component" value="Unassembled WGS sequence"/>
</dbReference>
<dbReference type="STRING" id="1314674.A0A0D7BTP9"/>
<dbReference type="EMBL" id="KN880433">
    <property type="protein sequence ID" value="KIY73903.1"/>
    <property type="molecule type" value="Genomic_DNA"/>
</dbReference>
<evidence type="ECO:0000259" key="5">
    <source>
        <dbReference type="Pfam" id="PF03171"/>
    </source>
</evidence>
<keyword evidence="8" id="KW-1185">Reference proteome</keyword>
<dbReference type="OrthoDB" id="406156at2759"/>
<dbReference type="Pfam" id="PF14226">
    <property type="entry name" value="DIOX_N"/>
    <property type="match status" value="1"/>
</dbReference>
<organism evidence="7 8">
    <name type="scientific">Cylindrobasidium torrendii FP15055 ss-10</name>
    <dbReference type="NCBI Taxonomy" id="1314674"/>
    <lineage>
        <taxon>Eukaryota</taxon>
        <taxon>Fungi</taxon>
        <taxon>Dikarya</taxon>
        <taxon>Basidiomycota</taxon>
        <taxon>Agaricomycotina</taxon>
        <taxon>Agaricomycetes</taxon>
        <taxon>Agaricomycetidae</taxon>
        <taxon>Agaricales</taxon>
        <taxon>Marasmiineae</taxon>
        <taxon>Physalacriaceae</taxon>
        <taxon>Cylindrobasidium</taxon>
    </lineage>
</organism>
<keyword evidence="4" id="KW-0408">Iron</keyword>
<evidence type="ECO:0000256" key="4">
    <source>
        <dbReference type="ARBA" id="ARBA00023004"/>
    </source>
</evidence>
<protein>
    <submittedName>
        <fullName evidence="7">Clavaminate synthase-like protein</fullName>
    </submittedName>
</protein>
<dbReference type="PANTHER" id="PTHR10209">
    <property type="entry name" value="OXIDOREDUCTASE, 2OG-FE II OXYGENASE FAMILY PROTEIN"/>
    <property type="match status" value="1"/>
</dbReference>
<evidence type="ECO:0000256" key="2">
    <source>
        <dbReference type="ARBA" id="ARBA00022723"/>
    </source>
</evidence>
<dbReference type="PRINTS" id="PR00682">
    <property type="entry name" value="IPNSYNTHASE"/>
</dbReference>
<dbReference type="Pfam" id="PF03171">
    <property type="entry name" value="2OG-FeII_Oxy"/>
    <property type="match status" value="1"/>
</dbReference>
<dbReference type="GO" id="GO:0016491">
    <property type="term" value="F:oxidoreductase activity"/>
    <property type="evidence" value="ECO:0007669"/>
    <property type="project" value="UniProtKB-KW"/>
</dbReference>
<reference evidence="7 8" key="1">
    <citation type="journal article" date="2015" name="Fungal Genet. Biol.">
        <title>Evolution of novel wood decay mechanisms in Agaricales revealed by the genome sequences of Fistulina hepatica and Cylindrobasidium torrendii.</title>
        <authorList>
            <person name="Floudas D."/>
            <person name="Held B.W."/>
            <person name="Riley R."/>
            <person name="Nagy L.G."/>
            <person name="Koehler G."/>
            <person name="Ransdell A.S."/>
            <person name="Younus H."/>
            <person name="Chow J."/>
            <person name="Chiniquy J."/>
            <person name="Lipzen A."/>
            <person name="Tritt A."/>
            <person name="Sun H."/>
            <person name="Haridas S."/>
            <person name="LaButti K."/>
            <person name="Ohm R.A."/>
            <person name="Kues U."/>
            <person name="Blanchette R.A."/>
            <person name="Grigoriev I.V."/>
            <person name="Minto R.E."/>
            <person name="Hibbett D.S."/>
        </authorList>
    </citation>
    <scope>NUCLEOTIDE SEQUENCE [LARGE SCALE GENOMIC DNA]</scope>
    <source>
        <strain evidence="7 8">FP15055 ss-10</strain>
    </source>
</reference>
<accession>A0A0D7BTP9</accession>
<proteinExistence type="inferred from homology"/>
<name>A0A0D7BTP9_9AGAR</name>
<feature type="domain" description="Non-haem dioxygenase N-terminal" evidence="6">
    <location>
        <begin position="44"/>
        <end position="147"/>
    </location>
</feature>
<evidence type="ECO:0000256" key="1">
    <source>
        <dbReference type="ARBA" id="ARBA00008056"/>
    </source>
</evidence>
<dbReference type="PANTHER" id="PTHR10209:SF172">
    <property type="entry name" value="FE2OG DIOXYGENASE DOMAIN-CONTAINING PROTEIN"/>
    <property type="match status" value="1"/>
</dbReference>
<keyword evidence="2" id="KW-0479">Metal-binding</keyword>
<feature type="domain" description="Isopenicillin N synthase-like Fe(2+) 2OG dioxygenase" evidence="5">
    <location>
        <begin position="205"/>
        <end position="289"/>
    </location>
</feature>
<evidence type="ECO:0000259" key="6">
    <source>
        <dbReference type="Pfam" id="PF14226"/>
    </source>
</evidence>
<evidence type="ECO:0000313" key="8">
    <source>
        <dbReference type="Proteomes" id="UP000054007"/>
    </source>
</evidence>
<keyword evidence="3" id="KW-0560">Oxidoreductase</keyword>
<sequence>MLSYLSHLYQFLYQIVFGWSAPDPPLYIFPDASKLDLEYADLAIVDLSKIETESGRAELTEQVRRAMREVGFFYVVNHGYTAEQTRRIFSLANMTFDGVSDADKKRLQSPAPDVYQGYKPRQTWIIKDGVKDQIEHYNINKQVRNQEHPPALQPYIKELEHFTEHNHLKIVHPILRLLARGIGLPEEALVKQHQWKAPGESSARFMKYYNRSQEEEAKTKSVWLKGHHDIGCITILWSQPVGGLQILSPDGKWRWVKHLDNALVVNAGDGIDFLCGGYYSPTRHRVIQPPADQVGIDRVGVFYFSYADDDVELRPHTESPVLQDVGIKELVEPGKPYPTMKEWRKARVSSYGAKELAEGKRKGVEEEVVCGVVVPHYN</sequence>
<evidence type="ECO:0000313" key="7">
    <source>
        <dbReference type="EMBL" id="KIY73903.1"/>
    </source>
</evidence>
<dbReference type="Gene3D" id="2.60.120.330">
    <property type="entry name" value="B-lactam Antibiotic, Isopenicillin N Synthase, Chain"/>
    <property type="match status" value="1"/>
</dbReference>
<dbReference type="AlphaFoldDB" id="A0A0D7BTP9"/>